<feature type="chain" id="PRO_5037863663" description="DUF3108 domain-containing protein" evidence="1">
    <location>
        <begin position="17"/>
        <end position="364"/>
    </location>
</feature>
<dbReference type="InterPro" id="IPR013783">
    <property type="entry name" value="Ig-like_fold"/>
</dbReference>
<name>A0A934R265_9BACT</name>
<feature type="domain" description="DUF3108" evidence="2">
    <location>
        <begin position="175"/>
        <end position="228"/>
    </location>
</feature>
<dbReference type="EMBL" id="JAENIK010000009">
    <property type="protein sequence ID" value="MBK1815606.1"/>
    <property type="molecule type" value="Genomic_DNA"/>
</dbReference>
<keyword evidence="1" id="KW-0732">Signal</keyword>
<comment type="caution">
    <text evidence="3">The sequence shown here is derived from an EMBL/GenBank/DDBJ whole genome shotgun (WGS) entry which is preliminary data.</text>
</comment>
<dbReference type="Gene3D" id="2.60.40.10">
    <property type="entry name" value="Immunoglobulins"/>
    <property type="match status" value="1"/>
</dbReference>
<dbReference type="AlphaFoldDB" id="A0A934R265"/>
<evidence type="ECO:0000313" key="3">
    <source>
        <dbReference type="EMBL" id="MBK1815606.1"/>
    </source>
</evidence>
<evidence type="ECO:0000256" key="1">
    <source>
        <dbReference type="SAM" id="SignalP"/>
    </source>
</evidence>
<evidence type="ECO:0000259" key="2">
    <source>
        <dbReference type="Pfam" id="PF21347"/>
    </source>
</evidence>
<gene>
    <name evidence="3" type="ORF">JIN84_08265</name>
</gene>
<dbReference type="Gene3D" id="2.40.360.20">
    <property type="match status" value="1"/>
</dbReference>
<dbReference type="InterPro" id="IPR049279">
    <property type="entry name" value="DUF3108-like"/>
</dbReference>
<keyword evidence="4" id="KW-1185">Reference proteome</keyword>
<proteinExistence type="predicted"/>
<dbReference type="Proteomes" id="UP000600139">
    <property type="component" value="Unassembled WGS sequence"/>
</dbReference>
<organism evidence="3 4">
    <name type="scientific">Luteolibacter yonseiensis</name>
    <dbReference type="NCBI Taxonomy" id="1144680"/>
    <lineage>
        <taxon>Bacteria</taxon>
        <taxon>Pseudomonadati</taxon>
        <taxon>Verrucomicrobiota</taxon>
        <taxon>Verrucomicrobiia</taxon>
        <taxon>Verrucomicrobiales</taxon>
        <taxon>Verrucomicrobiaceae</taxon>
        <taxon>Luteolibacter</taxon>
    </lineage>
</organism>
<reference evidence="3" key="1">
    <citation type="submission" date="2021-01" db="EMBL/GenBank/DDBJ databases">
        <title>Modified the classification status of verrucomicrobia.</title>
        <authorList>
            <person name="Feng X."/>
        </authorList>
    </citation>
    <scope>NUCLEOTIDE SEQUENCE</scope>
    <source>
        <strain evidence="3">JCM 18052</strain>
    </source>
</reference>
<feature type="signal peptide" evidence="1">
    <location>
        <begin position="1"/>
        <end position="16"/>
    </location>
</feature>
<accession>A0A934R265</accession>
<dbReference type="Pfam" id="PF21347">
    <property type="entry name" value="DUF3108_like"/>
    <property type="match status" value="1"/>
</dbReference>
<protein>
    <recommendedName>
        <fullName evidence="2">DUF3108 domain-containing protein</fullName>
    </recommendedName>
</protein>
<evidence type="ECO:0000313" key="4">
    <source>
        <dbReference type="Proteomes" id="UP000600139"/>
    </source>
</evidence>
<sequence length="364" mass="39760">MAILATAFLSGGSSTAAPTMPGSASAKTVKLVEYFYPLSPGSNWNYVESTRNKNGYLNASHAEILDDLVSLNIYKSDGGKTKDNYKPSRVLATYEGFYRNGIVERDSAEVLEYYGTGKRYAIYGADNPESIRFTFLSGAVFPEKIKLKQTVSIKTKLVDTGGDRGPGVTITMQLLGREKVTVPAGTFPDCIHLRMKLQLQGGPSSTSEEWWAKGVGIVKTKTTEKGSKPVIENLQSYQIPMFSFRRDNGEPFFYNQGYEFEPSRIDLIGQYAPVTHVFRIKNTGKTTIPGFKVSINGNAAFTTDRQTLAGLAPGKVGEFRATFAPSPVSSPPYAASLKVEAADNARNFRILELSGKTSLAITNF</sequence>